<evidence type="ECO:0000313" key="3">
    <source>
        <dbReference type="Proteomes" id="UP000886808"/>
    </source>
</evidence>
<dbReference type="EMBL" id="DXIE01000057">
    <property type="protein sequence ID" value="HIV63037.1"/>
    <property type="molecule type" value="Genomic_DNA"/>
</dbReference>
<comment type="caution">
    <text evidence="2">The sequence shown here is derived from an EMBL/GenBank/DDBJ whole genome shotgun (WGS) entry which is preliminary data.</text>
</comment>
<dbReference type="SMART" id="SM00481">
    <property type="entry name" value="POLIIIAc"/>
    <property type="match status" value="1"/>
</dbReference>
<dbReference type="GO" id="GO:0008270">
    <property type="term" value="F:zinc ion binding"/>
    <property type="evidence" value="ECO:0007669"/>
    <property type="project" value="TreeGrafter"/>
</dbReference>
<dbReference type="GO" id="GO:0005829">
    <property type="term" value="C:cytosol"/>
    <property type="evidence" value="ECO:0007669"/>
    <property type="project" value="TreeGrafter"/>
</dbReference>
<name>A0A9D1PL09_9FIRM</name>
<accession>A0A9D1PL09</accession>
<reference evidence="2" key="1">
    <citation type="journal article" date="2021" name="PeerJ">
        <title>Extensive microbial diversity within the chicken gut microbiome revealed by metagenomics and culture.</title>
        <authorList>
            <person name="Gilroy R."/>
            <person name="Ravi A."/>
            <person name="Getino M."/>
            <person name="Pursley I."/>
            <person name="Horton D.L."/>
            <person name="Alikhan N.F."/>
            <person name="Baker D."/>
            <person name="Gharbi K."/>
            <person name="Hall N."/>
            <person name="Watson M."/>
            <person name="Adriaenssens E.M."/>
            <person name="Foster-Nyarko E."/>
            <person name="Jarju S."/>
            <person name="Secka A."/>
            <person name="Antonio M."/>
            <person name="Oren A."/>
            <person name="Chaudhuri R.R."/>
            <person name="La Ragione R."/>
            <person name="Hildebrand F."/>
            <person name="Pallen M.J."/>
        </authorList>
    </citation>
    <scope>NUCLEOTIDE SEQUENCE</scope>
    <source>
        <strain evidence="2">CHK193-4272</strain>
    </source>
</reference>
<feature type="domain" description="Polymerase/histidinol phosphatase N-terminal" evidence="1">
    <location>
        <begin position="6"/>
        <end position="80"/>
    </location>
</feature>
<dbReference type="InterPro" id="IPR050243">
    <property type="entry name" value="PHP_phosphatase"/>
</dbReference>
<dbReference type="CDD" id="cd07437">
    <property type="entry name" value="PHP_HisPPase_Ycdx_like"/>
    <property type="match status" value="1"/>
</dbReference>
<organism evidence="2 3">
    <name type="scientific">Candidatus Butyricicoccus avistercoris</name>
    <dbReference type="NCBI Taxonomy" id="2838518"/>
    <lineage>
        <taxon>Bacteria</taxon>
        <taxon>Bacillati</taxon>
        <taxon>Bacillota</taxon>
        <taxon>Clostridia</taxon>
        <taxon>Eubacteriales</taxon>
        <taxon>Butyricicoccaceae</taxon>
        <taxon>Butyricicoccus</taxon>
    </lineage>
</organism>
<dbReference type="PANTHER" id="PTHR36928">
    <property type="entry name" value="PHOSPHATASE YCDX-RELATED"/>
    <property type="match status" value="1"/>
</dbReference>
<dbReference type="Proteomes" id="UP000886808">
    <property type="component" value="Unassembled WGS sequence"/>
</dbReference>
<protein>
    <submittedName>
        <fullName evidence="2">Phosphatase</fullName>
    </submittedName>
</protein>
<dbReference type="InterPro" id="IPR003141">
    <property type="entry name" value="Pol/His_phosphatase_N"/>
</dbReference>
<dbReference type="GO" id="GO:0042578">
    <property type="term" value="F:phosphoric ester hydrolase activity"/>
    <property type="evidence" value="ECO:0007669"/>
    <property type="project" value="TreeGrafter"/>
</dbReference>
<dbReference type="PANTHER" id="PTHR36928:SF1">
    <property type="entry name" value="PHOSPHATASE YCDX-RELATED"/>
    <property type="match status" value="1"/>
</dbReference>
<dbReference type="NCBIfam" id="NF006702">
    <property type="entry name" value="PRK09248.1"/>
    <property type="match status" value="1"/>
</dbReference>
<dbReference type="Gene3D" id="3.20.20.140">
    <property type="entry name" value="Metal-dependent hydrolases"/>
    <property type="match status" value="1"/>
</dbReference>
<dbReference type="InterPro" id="IPR004013">
    <property type="entry name" value="PHP_dom"/>
</dbReference>
<gene>
    <name evidence="2" type="ORF">H9746_09420</name>
</gene>
<dbReference type="InterPro" id="IPR016195">
    <property type="entry name" value="Pol/histidinol_Pase-like"/>
</dbReference>
<proteinExistence type="predicted"/>
<sequence>MIKLVADLHTHTNVSHHAYSSLEEMVQGAKRAGLRAIAITNHGPSMVDGAHQWHFSNLDIVPRKIDGVCVLRGIEMNIMPPNGSTDVMEERHFKHLDYVIASFHEPCFPPVNSEAHTKALENILRTPYVTTLGHLGNQNYVFDQERIISQCNDFGKIVEINNNSLAIRKGSKENCKSIAELCMKYRVPIVVTSDSHISFMVGKTDSALSMLEEIGFPEELILNADFDRLNNYFKKIRGIDLYSFEEGKA</sequence>
<evidence type="ECO:0000259" key="1">
    <source>
        <dbReference type="SMART" id="SM00481"/>
    </source>
</evidence>
<reference evidence="2" key="2">
    <citation type="submission" date="2021-04" db="EMBL/GenBank/DDBJ databases">
        <authorList>
            <person name="Gilroy R."/>
        </authorList>
    </citation>
    <scope>NUCLEOTIDE SEQUENCE</scope>
    <source>
        <strain evidence="2">CHK193-4272</strain>
    </source>
</reference>
<dbReference type="Pfam" id="PF02811">
    <property type="entry name" value="PHP"/>
    <property type="match status" value="1"/>
</dbReference>
<dbReference type="AlphaFoldDB" id="A0A9D1PL09"/>
<evidence type="ECO:0000313" key="2">
    <source>
        <dbReference type="EMBL" id="HIV63037.1"/>
    </source>
</evidence>
<dbReference type="SUPFAM" id="SSF89550">
    <property type="entry name" value="PHP domain-like"/>
    <property type="match status" value="1"/>
</dbReference>